<reference evidence="6" key="2">
    <citation type="submission" date="2025-09" db="UniProtKB">
        <authorList>
            <consortium name="Ensembl"/>
        </authorList>
    </citation>
    <scope>IDENTIFICATION</scope>
</reference>
<dbReference type="GO" id="GO:0002720">
    <property type="term" value="P:positive regulation of cytokine production involved in immune response"/>
    <property type="evidence" value="ECO:0007669"/>
    <property type="project" value="TreeGrafter"/>
</dbReference>
<dbReference type="CDD" id="cd13405">
    <property type="entry name" value="TNFRSF14_teleost"/>
    <property type="match status" value="1"/>
</dbReference>
<keyword evidence="7" id="KW-1185">Reference proteome</keyword>
<feature type="repeat" description="TNFR-Cys" evidence="1">
    <location>
        <begin position="61"/>
        <end position="103"/>
    </location>
</feature>
<evidence type="ECO:0000256" key="4">
    <source>
        <dbReference type="SAM" id="SignalP"/>
    </source>
</evidence>
<evidence type="ECO:0000313" key="6">
    <source>
        <dbReference type="Ensembl" id="ENSPKIP00000016704.1"/>
    </source>
</evidence>
<evidence type="ECO:0000256" key="2">
    <source>
        <dbReference type="SAM" id="MobiDB-lite"/>
    </source>
</evidence>
<protein>
    <recommendedName>
        <fullName evidence="5">TNFR-Cys domain-containing protein</fullName>
    </recommendedName>
</protein>
<dbReference type="GO" id="GO:2000406">
    <property type="term" value="P:positive regulation of T cell migration"/>
    <property type="evidence" value="ECO:0007669"/>
    <property type="project" value="TreeGrafter"/>
</dbReference>
<keyword evidence="1" id="KW-1015">Disulfide bond</keyword>
<keyword evidence="3" id="KW-1133">Transmembrane helix</keyword>
<organism evidence="6 7">
    <name type="scientific">Paramormyrops kingsleyae</name>
    <dbReference type="NCBI Taxonomy" id="1676925"/>
    <lineage>
        <taxon>Eukaryota</taxon>
        <taxon>Metazoa</taxon>
        <taxon>Chordata</taxon>
        <taxon>Craniata</taxon>
        <taxon>Vertebrata</taxon>
        <taxon>Euteleostomi</taxon>
        <taxon>Actinopterygii</taxon>
        <taxon>Neopterygii</taxon>
        <taxon>Teleostei</taxon>
        <taxon>Osteoglossocephala</taxon>
        <taxon>Osteoglossomorpha</taxon>
        <taxon>Osteoglossiformes</taxon>
        <taxon>Mormyridae</taxon>
        <taxon>Paramormyrops</taxon>
    </lineage>
</organism>
<dbReference type="GO" id="GO:0046642">
    <property type="term" value="P:negative regulation of alpha-beta T cell proliferation"/>
    <property type="evidence" value="ECO:0007669"/>
    <property type="project" value="TreeGrafter"/>
</dbReference>
<dbReference type="GO" id="GO:0050829">
    <property type="term" value="P:defense response to Gram-negative bacterium"/>
    <property type="evidence" value="ECO:0007669"/>
    <property type="project" value="TreeGrafter"/>
</dbReference>
<proteinExistence type="predicted"/>
<feature type="chain" id="PRO_5017453549" description="TNFR-Cys domain-containing protein" evidence="4">
    <location>
        <begin position="23"/>
        <end position="248"/>
    </location>
</feature>
<name>A0A3B3RE90_9TELE</name>
<accession>A0A3B3RE90</accession>
<dbReference type="InterPro" id="IPR001368">
    <property type="entry name" value="TNFR/NGFR_Cys_rich_reg"/>
</dbReference>
<dbReference type="PROSITE" id="PS00652">
    <property type="entry name" value="TNFR_NGFR_1"/>
    <property type="match status" value="2"/>
</dbReference>
<dbReference type="GO" id="GO:0050830">
    <property type="term" value="P:defense response to Gram-positive bacterium"/>
    <property type="evidence" value="ECO:0007669"/>
    <property type="project" value="TreeGrafter"/>
</dbReference>
<evidence type="ECO:0000313" key="7">
    <source>
        <dbReference type="Proteomes" id="UP000261540"/>
    </source>
</evidence>
<dbReference type="SMART" id="SM00208">
    <property type="entry name" value="TNFR"/>
    <property type="match status" value="4"/>
</dbReference>
<evidence type="ECO:0000256" key="3">
    <source>
        <dbReference type="SAM" id="Phobius"/>
    </source>
</evidence>
<feature type="signal peptide" evidence="4">
    <location>
        <begin position="1"/>
        <end position="22"/>
    </location>
</feature>
<feature type="repeat" description="TNFR-Cys" evidence="1">
    <location>
        <begin position="24"/>
        <end position="59"/>
    </location>
</feature>
<sequence length="248" mass="27388">MAWITLCIVPGTFVLLSLMASGQKCGPAEYESHDAECCPMCGIGMIVLRDCTSDSSTTCRPCVDQTYMDEPNGLKRCSQCKICDSGQGLYVFRKCTTISNTVCDVLDGFYCGAFSGDNECSFALKHKSCLPGQQIKTPGSKTRDVECEDCPSGSYSTQGVNCTPWTSCNDDEEKIEDGSKQKDVVCQKSPERYRISLYFAITLFLIALIGLFLLLYAKDNLILKHPVQESDRKRKTGRTRSCDNNEAT</sequence>
<feature type="disulfide bond" evidence="1">
    <location>
        <begin position="62"/>
        <end position="77"/>
    </location>
</feature>
<dbReference type="PANTHER" id="PTHR46838">
    <property type="entry name" value="TUMOR NECROSIS FACTOR RECEPTOR SUPERFAMILY MEMBER 14"/>
    <property type="match status" value="1"/>
</dbReference>
<dbReference type="Pfam" id="PF00020">
    <property type="entry name" value="TNFR_c6"/>
    <property type="match status" value="1"/>
</dbReference>
<feature type="transmembrane region" description="Helical" evidence="3">
    <location>
        <begin position="195"/>
        <end position="216"/>
    </location>
</feature>
<keyword evidence="3" id="KW-0472">Membrane</keyword>
<dbReference type="FunFam" id="2.10.50.10:FF:000007">
    <property type="entry name" value="TNF receptor superfamily member 14"/>
    <property type="match status" value="1"/>
</dbReference>
<feature type="domain" description="TNFR-Cys" evidence="5">
    <location>
        <begin position="61"/>
        <end position="103"/>
    </location>
</feature>
<reference evidence="6" key="1">
    <citation type="submission" date="2025-08" db="UniProtKB">
        <authorList>
            <consortium name="Ensembl"/>
        </authorList>
    </citation>
    <scope>IDENTIFICATION</scope>
</reference>
<dbReference type="Gene3D" id="2.10.50.10">
    <property type="entry name" value="Tumor Necrosis Factor Receptor, subunit A, domain 2"/>
    <property type="match status" value="3"/>
</dbReference>
<feature type="disulfide bond" evidence="1">
    <location>
        <begin position="41"/>
        <end position="59"/>
    </location>
</feature>
<dbReference type="InterPro" id="IPR008063">
    <property type="entry name" value="Fas_rcpt"/>
</dbReference>
<dbReference type="GO" id="GO:0007165">
    <property type="term" value="P:signal transduction"/>
    <property type="evidence" value="ECO:0007669"/>
    <property type="project" value="InterPro"/>
</dbReference>
<dbReference type="GO" id="GO:0009897">
    <property type="term" value="C:external side of plasma membrane"/>
    <property type="evidence" value="ECO:0007669"/>
    <property type="project" value="TreeGrafter"/>
</dbReference>
<evidence type="ECO:0000259" key="5">
    <source>
        <dbReference type="PROSITE" id="PS50050"/>
    </source>
</evidence>
<feature type="domain" description="TNFR-Cys" evidence="5">
    <location>
        <begin position="24"/>
        <end position="59"/>
    </location>
</feature>
<dbReference type="Proteomes" id="UP000261540">
    <property type="component" value="Unplaced"/>
</dbReference>
<feature type="disulfide bond" evidence="1">
    <location>
        <begin position="38"/>
        <end position="51"/>
    </location>
</feature>
<feature type="region of interest" description="Disordered" evidence="2">
    <location>
        <begin position="229"/>
        <end position="248"/>
    </location>
</feature>
<keyword evidence="4" id="KW-0732">Signal</keyword>
<dbReference type="AlphaFoldDB" id="A0A3B3RE90"/>
<dbReference type="GeneTree" id="ENSGT00950000183126"/>
<dbReference type="GO" id="GO:0006955">
    <property type="term" value="P:immune response"/>
    <property type="evidence" value="ECO:0007669"/>
    <property type="project" value="InterPro"/>
</dbReference>
<evidence type="ECO:0000256" key="1">
    <source>
        <dbReference type="PROSITE-ProRule" id="PRU00206"/>
    </source>
</evidence>
<keyword evidence="3" id="KW-0812">Transmembrane</keyword>
<dbReference type="PROSITE" id="PS50050">
    <property type="entry name" value="TNFR_NGFR_2"/>
    <property type="match status" value="2"/>
</dbReference>
<dbReference type="Ensembl" id="ENSPKIT00000041201.1">
    <property type="protein sequence ID" value="ENSPKIP00000016704.1"/>
    <property type="gene ID" value="ENSPKIG00000002916.1"/>
</dbReference>
<comment type="caution">
    <text evidence="1">Lacks conserved residue(s) required for the propagation of feature annotation.</text>
</comment>
<dbReference type="GO" id="GO:0004888">
    <property type="term" value="F:transmembrane signaling receptor activity"/>
    <property type="evidence" value="ECO:0007669"/>
    <property type="project" value="InterPro"/>
</dbReference>
<dbReference type="PANTHER" id="PTHR46838:SF1">
    <property type="entry name" value="TUMOR NECROSIS FACTOR RECEPTOR SUPERFAMILY MEMBER 14"/>
    <property type="match status" value="1"/>
</dbReference>
<dbReference type="GO" id="GO:0006915">
    <property type="term" value="P:apoptotic process"/>
    <property type="evidence" value="ECO:0007669"/>
    <property type="project" value="InterPro"/>
</dbReference>
<dbReference type="SUPFAM" id="SSF57586">
    <property type="entry name" value="TNF receptor-like"/>
    <property type="match status" value="3"/>
</dbReference>
<dbReference type="PRINTS" id="PR01680">
    <property type="entry name" value="TNFACTORR6"/>
</dbReference>